<dbReference type="PANTHER" id="PTHR43798">
    <property type="entry name" value="MONOACYLGLYCEROL LIPASE"/>
    <property type="match status" value="1"/>
</dbReference>
<dbReference type="Gene3D" id="3.40.50.1820">
    <property type="entry name" value="alpha/beta hydrolase"/>
    <property type="match status" value="1"/>
</dbReference>
<dbReference type="InterPro" id="IPR050266">
    <property type="entry name" value="AB_hydrolase_sf"/>
</dbReference>
<proteinExistence type="predicted"/>
<keyword evidence="2" id="KW-0378">Hydrolase</keyword>
<gene>
    <name evidence="2" type="ORF">RS130_05670</name>
</gene>
<accession>A0ABU3STZ5</accession>
<keyword evidence="3" id="KW-1185">Reference proteome</keyword>
<dbReference type="SUPFAM" id="SSF53474">
    <property type="entry name" value="alpha/beta-Hydrolases"/>
    <property type="match status" value="1"/>
</dbReference>
<dbReference type="Pfam" id="PF00561">
    <property type="entry name" value="Abhydrolase_1"/>
    <property type="match status" value="1"/>
</dbReference>
<sequence length="192" mass="21084">MKMLSADRLAYFEEKVHLVGYSMGGYLAALTALENPSRIASLTLIGSTCDALAETAQKARQQTLRLIKNKQYKGMTQKHLAQFFHPSNQQNKEYLALVKNMERDLGPGVLAAQYQATASRNNLLPKLAKASFAVNLIAGELDNFVSPQTFRAMQEAIPKANSHTISNAGHMSPIEQPAELAKCLAENMTKFG</sequence>
<comment type="caution">
    <text evidence="2">The sequence shown here is derived from an EMBL/GenBank/DDBJ whole genome shotgun (WGS) entry which is preliminary data.</text>
</comment>
<dbReference type="RefSeq" id="WP_316025148.1">
    <property type="nucleotide sequence ID" value="NZ_JAWDIO010000002.1"/>
</dbReference>
<feature type="domain" description="AB hydrolase-1" evidence="1">
    <location>
        <begin position="14"/>
        <end position="176"/>
    </location>
</feature>
<reference evidence="2 3" key="1">
    <citation type="submission" date="2023-10" db="EMBL/GenBank/DDBJ databases">
        <title>Glaciecola aquimarina strain GGW-M5 nov., isolated from a coastal seawater.</title>
        <authorList>
            <person name="Bayburt H."/>
            <person name="Kim J.M."/>
            <person name="Choi B.J."/>
            <person name="Jeon C.O."/>
        </authorList>
    </citation>
    <scope>NUCLEOTIDE SEQUENCE [LARGE SCALE GENOMIC DNA]</scope>
    <source>
        <strain evidence="2 3">KCTC 32108</strain>
    </source>
</reference>
<protein>
    <submittedName>
        <fullName evidence="2">Alpha/beta hydrolase</fullName>
    </submittedName>
</protein>
<evidence type="ECO:0000313" key="2">
    <source>
        <dbReference type="EMBL" id="MDU0353479.1"/>
    </source>
</evidence>
<dbReference type="InterPro" id="IPR029058">
    <property type="entry name" value="AB_hydrolase_fold"/>
</dbReference>
<evidence type="ECO:0000259" key="1">
    <source>
        <dbReference type="Pfam" id="PF00561"/>
    </source>
</evidence>
<name>A0ABU3STZ5_9ALTE</name>
<dbReference type="Proteomes" id="UP001247805">
    <property type="component" value="Unassembled WGS sequence"/>
</dbReference>
<dbReference type="EMBL" id="JAWDIO010000002">
    <property type="protein sequence ID" value="MDU0353479.1"/>
    <property type="molecule type" value="Genomic_DNA"/>
</dbReference>
<dbReference type="GO" id="GO:0016787">
    <property type="term" value="F:hydrolase activity"/>
    <property type="evidence" value="ECO:0007669"/>
    <property type="project" value="UniProtKB-KW"/>
</dbReference>
<evidence type="ECO:0000313" key="3">
    <source>
        <dbReference type="Proteomes" id="UP001247805"/>
    </source>
</evidence>
<dbReference type="InterPro" id="IPR000073">
    <property type="entry name" value="AB_hydrolase_1"/>
</dbReference>
<organism evidence="2 3">
    <name type="scientific">Paraglaciecola aquimarina</name>
    <dbReference type="NCBI Taxonomy" id="1235557"/>
    <lineage>
        <taxon>Bacteria</taxon>
        <taxon>Pseudomonadati</taxon>
        <taxon>Pseudomonadota</taxon>
        <taxon>Gammaproteobacteria</taxon>
        <taxon>Alteromonadales</taxon>
        <taxon>Alteromonadaceae</taxon>
        <taxon>Paraglaciecola</taxon>
    </lineage>
</organism>